<dbReference type="InterPro" id="IPR035979">
    <property type="entry name" value="RBD_domain_sf"/>
</dbReference>
<dbReference type="Proteomes" id="UP000094112">
    <property type="component" value="Unassembled WGS sequence"/>
</dbReference>
<dbReference type="AlphaFoldDB" id="A0A1E3P0Q4"/>
<dbReference type="GO" id="GO:0003676">
    <property type="term" value="F:nucleic acid binding"/>
    <property type="evidence" value="ECO:0007669"/>
    <property type="project" value="InterPro"/>
</dbReference>
<dbReference type="RefSeq" id="XP_019038228.1">
    <property type="nucleotide sequence ID" value="XM_019184913.1"/>
</dbReference>
<evidence type="ECO:0000313" key="2">
    <source>
        <dbReference type="Proteomes" id="UP000094112"/>
    </source>
</evidence>
<dbReference type="STRING" id="683960.A0A1E3P0Q4"/>
<dbReference type="SUPFAM" id="SSF54928">
    <property type="entry name" value="RNA-binding domain, RBD"/>
    <property type="match status" value="1"/>
</dbReference>
<sequence>MSKKLPTTFQDAKKILGSVYPDLMVHVHPKVNQLRTNLLNQNLDDKDPKEVVRSVLKPLDFEDSTKTERHPLSKSLEMLPVRRIHKLSNVLLFRSRNQLLHKSDFQKLAPKETSVFDLIKEHEFKVRRGRAKDTLQERMGYYLIFKSVQEAAAFNVDTLGKLLNGVNFYLEMVNPAKDNHYFNSPLFHETYNMDGDVVELQTEYPRENCVLFRGLPNFITKETISKMLYDYSIDYISGGITPIEIDNFAKLGSWLVKFETPLDAQRVARNYNGYHLNNNPDYPKIFATVLS</sequence>
<organism evidence="1 2">
    <name type="scientific">Wickerhamomyces anomalus (strain ATCC 58044 / CBS 1984 / NCYC 433 / NRRL Y-366-8)</name>
    <name type="common">Yeast</name>
    <name type="synonym">Hansenula anomala</name>
    <dbReference type="NCBI Taxonomy" id="683960"/>
    <lineage>
        <taxon>Eukaryota</taxon>
        <taxon>Fungi</taxon>
        <taxon>Dikarya</taxon>
        <taxon>Ascomycota</taxon>
        <taxon>Saccharomycotina</taxon>
        <taxon>Saccharomycetes</taxon>
        <taxon>Phaffomycetales</taxon>
        <taxon>Wickerhamomycetaceae</taxon>
        <taxon>Wickerhamomyces</taxon>
    </lineage>
</organism>
<proteinExistence type="predicted"/>
<accession>A0A1E3P0Q4</accession>
<dbReference type="OrthoDB" id="3980520at2759"/>
<dbReference type="EMBL" id="KV454211">
    <property type="protein sequence ID" value="ODQ59021.1"/>
    <property type="molecule type" value="Genomic_DNA"/>
</dbReference>
<gene>
    <name evidence="1" type="ORF">WICANDRAFT_79557</name>
</gene>
<reference evidence="1 2" key="1">
    <citation type="journal article" date="2016" name="Proc. Natl. Acad. Sci. U.S.A.">
        <title>Comparative genomics of biotechnologically important yeasts.</title>
        <authorList>
            <person name="Riley R."/>
            <person name="Haridas S."/>
            <person name="Wolfe K.H."/>
            <person name="Lopes M.R."/>
            <person name="Hittinger C.T."/>
            <person name="Goeker M."/>
            <person name="Salamov A.A."/>
            <person name="Wisecaver J.H."/>
            <person name="Long T.M."/>
            <person name="Calvey C.H."/>
            <person name="Aerts A.L."/>
            <person name="Barry K.W."/>
            <person name="Choi C."/>
            <person name="Clum A."/>
            <person name="Coughlan A.Y."/>
            <person name="Deshpande S."/>
            <person name="Douglass A.P."/>
            <person name="Hanson S.J."/>
            <person name="Klenk H.-P."/>
            <person name="LaButti K.M."/>
            <person name="Lapidus A."/>
            <person name="Lindquist E.A."/>
            <person name="Lipzen A.M."/>
            <person name="Meier-Kolthoff J.P."/>
            <person name="Ohm R.A."/>
            <person name="Otillar R.P."/>
            <person name="Pangilinan J.L."/>
            <person name="Peng Y."/>
            <person name="Rokas A."/>
            <person name="Rosa C.A."/>
            <person name="Scheuner C."/>
            <person name="Sibirny A.A."/>
            <person name="Slot J.C."/>
            <person name="Stielow J.B."/>
            <person name="Sun H."/>
            <person name="Kurtzman C.P."/>
            <person name="Blackwell M."/>
            <person name="Grigoriev I.V."/>
            <person name="Jeffries T.W."/>
        </authorList>
    </citation>
    <scope>NUCLEOTIDE SEQUENCE [LARGE SCALE GENOMIC DNA]</scope>
    <source>
        <strain evidence="2">ATCC 58044 / CBS 1984 / NCYC 433 / NRRL Y-366-8</strain>
    </source>
</reference>
<evidence type="ECO:0000313" key="1">
    <source>
        <dbReference type="EMBL" id="ODQ59021.1"/>
    </source>
</evidence>
<protein>
    <recommendedName>
        <fullName evidence="3">RRM domain-containing protein</fullName>
    </recommendedName>
</protein>
<evidence type="ECO:0008006" key="3">
    <source>
        <dbReference type="Google" id="ProtNLM"/>
    </source>
</evidence>
<keyword evidence="2" id="KW-1185">Reference proteome</keyword>
<dbReference type="GeneID" id="30202159"/>
<name>A0A1E3P0Q4_WICAA</name>